<dbReference type="PROSITE" id="PS51194">
    <property type="entry name" value="HELICASE_CTER"/>
    <property type="match status" value="1"/>
</dbReference>
<evidence type="ECO:0000256" key="9">
    <source>
        <dbReference type="ARBA" id="ARBA00022840"/>
    </source>
</evidence>
<dbReference type="Gene3D" id="3.40.50.300">
    <property type="entry name" value="P-loop containing nucleotide triphosphate hydrolases"/>
    <property type="match status" value="2"/>
</dbReference>
<dbReference type="InterPro" id="IPR044742">
    <property type="entry name" value="DEAD/DEAH_RhlB"/>
</dbReference>
<dbReference type="EMBL" id="JAVRRG010000024">
    <property type="protein sequence ID" value="KAK5096069.1"/>
    <property type="molecule type" value="Genomic_DNA"/>
</dbReference>
<evidence type="ECO:0000256" key="6">
    <source>
        <dbReference type="ARBA" id="ARBA00022741"/>
    </source>
</evidence>
<evidence type="ECO:0000313" key="17">
    <source>
        <dbReference type="EMBL" id="KAK5096069.1"/>
    </source>
</evidence>
<dbReference type="EC" id="3.6.4.13" evidence="3"/>
<evidence type="ECO:0000256" key="7">
    <source>
        <dbReference type="ARBA" id="ARBA00022801"/>
    </source>
</evidence>
<keyword evidence="4" id="KW-0690">Ribosome biogenesis</keyword>
<dbReference type="SMART" id="SM00490">
    <property type="entry name" value="HELICc"/>
    <property type="match status" value="1"/>
</dbReference>
<dbReference type="Pfam" id="PF00270">
    <property type="entry name" value="DEAD"/>
    <property type="match status" value="1"/>
</dbReference>
<feature type="compositionally biased region" description="Low complexity" evidence="14">
    <location>
        <begin position="67"/>
        <end position="81"/>
    </location>
</feature>
<keyword evidence="7 13" id="KW-0378">Hydrolase</keyword>
<dbReference type="InterPro" id="IPR014001">
    <property type="entry name" value="Helicase_ATP-bd"/>
</dbReference>
<comment type="similarity">
    <text evidence="2">Belongs to the DEAD box helicase family. DDX5/DBP2 subfamily.</text>
</comment>
<dbReference type="Proteomes" id="UP001345013">
    <property type="component" value="Unassembled WGS sequence"/>
</dbReference>
<evidence type="ECO:0000313" key="18">
    <source>
        <dbReference type="Proteomes" id="UP001345013"/>
    </source>
</evidence>
<evidence type="ECO:0000256" key="2">
    <source>
        <dbReference type="ARBA" id="ARBA00009334"/>
    </source>
</evidence>
<comment type="subcellular location">
    <subcellularLocation>
        <location evidence="1">Nucleus</location>
        <location evidence="1">Nucleolus</location>
    </subcellularLocation>
</comment>
<comment type="catalytic activity">
    <reaction evidence="12">
        <text>ATP + H2O = ADP + phosphate + H(+)</text>
        <dbReference type="Rhea" id="RHEA:13065"/>
        <dbReference type="ChEBI" id="CHEBI:15377"/>
        <dbReference type="ChEBI" id="CHEBI:15378"/>
        <dbReference type="ChEBI" id="CHEBI:30616"/>
        <dbReference type="ChEBI" id="CHEBI:43474"/>
        <dbReference type="ChEBI" id="CHEBI:456216"/>
        <dbReference type="EC" id="3.6.4.13"/>
    </reaction>
</comment>
<reference evidence="17 18" key="1">
    <citation type="submission" date="2023-08" db="EMBL/GenBank/DDBJ databases">
        <title>Black Yeasts Isolated from many extreme environments.</title>
        <authorList>
            <person name="Coleine C."/>
            <person name="Stajich J.E."/>
            <person name="Selbmann L."/>
        </authorList>
    </citation>
    <scope>NUCLEOTIDE SEQUENCE [LARGE SCALE GENOMIC DNA]</scope>
    <source>
        <strain evidence="17 18">CCFEE 5885</strain>
    </source>
</reference>
<dbReference type="GO" id="GO:0003724">
    <property type="term" value="F:RNA helicase activity"/>
    <property type="evidence" value="ECO:0007669"/>
    <property type="project" value="UniProtKB-EC"/>
</dbReference>
<dbReference type="InterPro" id="IPR001650">
    <property type="entry name" value="Helicase_C-like"/>
</dbReference>
<evidence type="ECO:0000256" key="1">
    <source>
        <dbReference type="ARBA" id="ARBA00004604"/>
    </source>
</evidence>
<sequence>MLSAGKFNLFKLEKFGPRCASPWRSTITGHTTNMSKHRLDEGSGSSLKHDKKRRKKDRKEAVKYEDITPTETDITTAESTPGPVQNGNEDSDSGRYKQSSSLTALPQAEVDSYLKSENVSITDSQNTTLRPILRFDQLPADILATYSPFFKNFEKPSSIQSSSWPHLLDSRDLIGIAETGSGKTLAFGLPLVHRLSLLKKKKGIRAVVVAPTRELAIQVFEQIQALTKTSTTPNLKATCIYGGTNKDEQRRNLSACNIIVATPGRLKDFMSDGTIDLSKTRYLVLDEADRMLDKGFEEDIKHIISTMPPATKRQTAMFTATWPKSIRDLAATFMQSPIRITIGRDTNHSGDPTDDGELRANPRIKQSVEVLDGYDKQARLLQLLQKQPKSERILVFCLYKKEATRIEDFIRRNRFPVAGIHGDLAQQARERSLNAFKDGDVHILVATDVAARGLDIPNVKLVINVTFPLTAEDYVHRIGRTGRAGKDGTAITFFTEQDKGLAGGLVNVLRGAGQPVPDELLRFGTTVKKKQHEAYGAFGPKEGMEGRKATKVTFDD</sequence>
<evidence type="ECO:0000256" key="8">
    <source>
        <dbReference type="ARBA" id="ARBA00022806"/>
    </source>
</evidence>
<dbReference type="SUPFAM" id="SSF52540">
    <property type="entry name" value="P-loop containing nucleoside triphosphate hydrolases"/>
    <property type="match status" value="1"/>
</dbReference>
<dbReference type="InterPro" id="IPR027417">
    <property type="entry name" value="P-loop_NTPase"/>
</dbReference>
<keyword evidence="10" id="KW-0539">Nucleus</keyword>
<evidence type="ECO:0000256" key="14">
    <source>
        <dbReference type="SAM" id="MobiDB-lite"/>
    </source>
</evidence>
<evidence type="ECO:0000256" key="3">
    <source>
        <dbReference type="ARBA" id="ARBA00012552"/>
    </source>
</evidence>
<comment type="caution">
    <text evidence="17">The sequence shown here is derived from an EMBL/GenBank/DDBJ whole genome shotgun (WGS) entry which is preliminary data.</text>
</comment>
<dbReference type="CDD" id="cd00268">
    <property type="entry name" value="DEADc"/>
    <property type="match status" value="1"/>
</dbReference>
<dbReference type="CDD" id="cd18787">
    <property type="entry name" value="SF2_C_DEAD"/>
    <property type="match status" value="1"/>
</dbReference>
<feature type="region of interest" description="Disordered" evidence="14">
    <location>
        <begin position="21"/>
        <end position="103"/>
    </location>
</feature>
<comment type="function">
    <text evidence="11">ATP-dependent RNA helicase required for 60S ribosomal subunit synthesis. Involved in efficient pre-rRNA processing, predominantly at site A3, which is necessary for the normal formation of 25S and 5.8S rRNAs.</text>
</comment>
<dbReference type="InterPro" id="IPR000629">
    <property type="entry name" value="RNA-helicase_DEAD-box_CS"/>
</dbReference>
<dbReference type="PROSITE" id="PS51192">
    <property type="entry name" value="HELICASE_ATP_BIND_1"/>
    <property type="match status" value="1"/>
</dbReference>
<keyword evidence="8 13" id="KW-0347">Helicase</keyword>
<feature type="domain" description="Helicase C-terminal" evidence="16">
    <location>
        <begin position="379"/>
        <end position="524"/>
    </location>
</feature>
<dbReference type="GO" id="GO:0016787">
    <property type="term" value="F:hydrolase activity"/>
    <property type="evidence" value="ECO:0007669"/>
    <property type="project" value="UniProtKB-KW"/>
</dbReference>
<evidence type="ECO:0000259" key="15">
    <source>
        <dbReference type="PROSITE" id="PS51192"/>
    </source>
</evidence>
<protein>
    <recommendedName>
        <fullName evidence="3">RNA helicase</fullName>
        <ecNumber evidence="3">3.6.4.13</ecNumber>
    </recommendedName>
</protein>
<gene>
    <name evidence="17" type="primary">DBP3</name>
    <name evidence="17" type="ORF">LTR24_002769</name>
</gene>
<dbReference type="PANTHER" id="PTHR47958">
    <property type="entry name" value="ATP-DEPENDENT RNA HELICASE DBP3"/>
    <property type="match status" value="1"/>
</dbReference>
<evidence type="ECO:0000256" key="12">
    <source>
        <dbReference type="ARBA" id="ARBA00047984"/>
    </source>
</evidence>
<feature type="domain" description="Helicase ATP-binding" evidence="15">
    <location>
        <begin position="164"/>
        <end position="340"/>
    </location>
</feature>
<evidence type="ECO:0000256" key="11">
    <source>
        <dbReference type="ARBA" id="ARBA00037449"/>
    </source>
</evidence>
<evidence type="ECO:0000256" key="10">
    <source>
        <dbReference type="ARBA" id="ARBA00023242"/>
    </source>
</evidence>
<keyword evidence="6 13" id="KW-0547">Nucleotide-binding</keyword>
<accession>A0ABR0KGW2</accession>
<evidence type="ECO:0000259" key="16">
    <source>
        <dbReference type="PROSITE" id="PS51194"/>
    </source>
</evidence>
<dbReference type="SMART" id="SM00487">
    <property type="entry name" value="DEXDc"/>
    <property type="match status" value="1"/>
</dbReference>
<dbReference type="InterPro" id="IPR011545">
    <property type="entry name" value="DEAD/DEAH_box_helicase_dom"/>
</dbReference>
<evidence type="ECO:0000256" key="5">
    <source>
        <dbReference type="ARBA" id="ARBA00022552"/>
    </source>
</evidence>
<dbReference type="PROSITE" id="PS00039">
    <property type="entry name" value="DEAD_ATP_HELICASE"/>
    <property type="match status" value="1"/>
</dbReference>
<keyword evidence="5" id="KW-0698">rRNA processing</keyword>
<organism evidence="17 18">
    <name type="scientific">Lithohypha guttulata</name>
    <dbReference type="NCBI Taxonomy" id="1690604"/>
    <lineage>
        <taxon>Eukaryota</taxon>
        <taxon>Fungi</taxon>
        <taxon>Dikarya</taxon>
        <taxon>Ascomycota</taxon>
        <taxon>Pezizomycotina</taxon>
        <taxon>Eurotiomycetes</taxon>
        <taxon>Chaetothyriomycetidae</taxon>
        <taxon>Chaetothyriales</taxon>
        <taxon>Trichomeriaceae</taxon>
        <taxon>Lithohypha</taxon>
    </lineage>
</organism>
<name>A0ABR0KGW2_9EURO</name>
<keyword evidence="18" id="KW-1185">Reference proteome</keyword>
<dbReference type="Pfam" id="PF00271">
    <property type="entry name" value="Helicase_C"/>
    <property type="match status" value="1"/>
</dbReference>
<evidence type="ECO:0000256" key="4">
    <source>
        <dbReference type="ARBA" id="ARBA00022517"/>
    </source>
</evidence>
<feature type="compositionally biased region" description="Polar residues" evidence="14">
    <location>
        <begin position="23"/>
        <end position="34"/>
    </location>
</feature>
<keyword evidence="9 13" id="KW-0067">ATP-binding</keyword>
<proteinExistence type="inferred from homology"/>
<evidence type="ECO:0000256" key="13">
    <source>
        <dbReference type="RuleBase" id="RU000492"/>
    </source>
</evidence>